<evidence type="ECO:0000256" key="6">
    <source>
        <dbReference type="ARBA" id="ARBA00023136"/>
    </source>
</evidence>
<evidence type="ECO:0000256" key="5">
    <source>
        <dbReference type="ARBA" id="ARBA00022989"/>
    </source>
</evidence>
<evidence type="ECO:0000256" key="3">
    <source>
        <dbReference type="ARBA" id="ARBA00022519"/>
    </source>
</evidence>
<comment type="caution">
    <text evidence="14">The sequence shown here is derived from an EMBL/GenBank/DDBJ whole genome shotgun (WGS) entry which is preliminary data.</text>
</comment>
<dbReference type="OrthoDB" id="8482111at2"/>
<comment type="similarity">
    <text evidence="8">Belongs to the methyl-accepting chemotaxis (MCP) protein family.</text>
</comment>
<keyword evidence="5 10" id="KW-1133">Transmembrane helix</keyword>
<dbReference type="InterPro" id="IPR004090">
    <property type="entry name" value="Chemotax_Me-accpt_rcpt"/>
</dbReference>
<name>A0A418UXG1_RHOPL</name>
<keyword evidence="3" id="KW-0997">Cell inner membrane</keyword>
<evidence type="ECO:0000256" key="9">
    <source>
        <dbReference type="PROSITE-ProRule" id="PRU00284"/>
    </source>
</evidence>
<dbReference type="GO" id="GO:0007165">
    <property type="term" value="P:signal transduction"/>
    <property type="evidence" value="ECO:0007669"/>
    <property type="project" value="UniProtKB-KW"/>
</dbReference>
<dbReference type="CDD" id="cd06225">
    <property type="entry name" value="HAMP"/>
    <property type="match status" value="1"/>
</dbReference>
<reference evidence="14 15" key="1">
    <citation type="submission" date="2018-09" db="EMBL/GenBank/DDBJ databases">
        <title>Draft genome sequence of Rhodopseudomonas palustris 2.1.18.</title>
        <authorList>
            <person name="Robertson S.L."/>
            <person name="Meyer T.E."/>
            <person name="Kyndt J.A."/>
        </authorList>
    </citation>
    <scope>NUCLEOTIDE SEQUENCE [LARGE SCALE GENOMIC DNA]</scope>
    <source>
        <strain evidence="14 15">2.1.18</strain>
    </source>
</reference>
<dbReference type="PANTHER" id="PTHR32089:SF112">
    <property type="entry name" value="LYSOZYME-LIKE PROTEIN-RELATED"/>
    <property type="match status" value="1"/>
</dbReference>
<proteinExistence type="inferred from homology"/>
<dbReference type="PROSITE" id="PS50192">
    <property type="entry name" value="T_SNARE"/>
    <property type="match status" value="1"/>
</dbReference>
<dbReference type="InterPro" id="IPR000727">
    <property type="entry name" value="T_SNARE_dom"/>
</dbReference>
<dbReference type="RefSeq" id="WP_119859354.1">
    <property type="nucleotide sequence ID" value="NZ_QYYD01000049.1"/>
</dbReference>
<dbReference type="GO" id="GO:0006935">
    <property type="term" value="P:chemotaxis"/>
    <property type="evidence" value="ECO:0007669"/>
    <property type="project" value="InterPro"/>
</dbReference>
<dbReference type="Pfam" id="PF00015">
    <property type="entry name" value="MCPsignal"/>
    <property type="match status" value="1"/>
</dbReference>
<evidence type="ECO:0000256" key="8">
    <source>
        <dbReference type="ARBA" id="ARBA00029447"/>
    </source>
</evidence>
<dbReference type="AlphaFoldDB" id="A0A418UXG1"/>
<evidence type="ECO:0000256" key="1">
    <source>
        <dbReference type="ARBA" id="ARBA00004429"/>
    </source>
</evidence>
<dbReference type="PANTHER" id="PTHR32089">
    <property type="entry name" value="METHYL-ACCEPTING CHEMOTAXIS PROTEIN MCPB"/>
    <property type="match status" value="1"/>
</dbReference>
<protein>
    <submittedName>
        <fullName evidence="14">Methyl-accepting chemotaxis protein</fullName>
    </submittedName>
</protein>
<dbReference type="Gene3D" id="3.30.450.20">
    <property type="entry name" value="PAS domain"/>
    <property type="match status" value="1"/>
</dbReference>
<accession>A0A418UXG1</accession>
<gene>
    <name evidence="14" type="ORF">D4Q52_25320</name>
</gene>
<feature type="domain" description="HAMP" evidence="13">
    <location>
        <begin position="211"/>
        <end position="264"/>
    </location>
</feature>
<evidence type="ECO:0000256" key="4">
    <source>
        <dbReference type="ARBA" id="ARBA00022692"/>
    </source>
</evidence>
<keyword evidence="2" id="KW-1003">Cell membrane</keyword>
<dbReference type="EMBL" id="QYYD01000049">
    <property type="protein sequence ID" value="RJF64416.1"/>
    <property type="molecule type" value="Genomic_DNA"/>
</dbReference>
<dbReference type="GO" id="GO:0005886">
    <property type="term" value="C:plasma membrane"/>
    <property type="evidence" value="ECO:0007669"/>
    <property type="project" value="UniProtKB-SubCell"/>
</dbReference>
<evidence type="ECO:0000256" key="10">
    <source>
        <dbReference type="SAM" id="Phobius"/>
    </source>
</evidence>
<feature type="transmembrane region" description="Helical" evidence="10">
    <location>
        <begin position="189"/>
        <end position="209"/>
    </location>
</feature>
<evidence type="ECO:0000256" key="2">
    <source>
        <dbReference type="ARBA" id="ARBA00022475"/>
    </source>
</evidence>
<dbReference type="Pfam" id="PF17200">
    <property type="entry name" value="sCache_2"/>
    <property type="match status" value="1"/>
</dbReference>
<feature type="transmembrane region" description="Helical" evidence="10">
    <location>
        <begin position="158"/>
        <end position="177"/>
    </location>
</feature>
<evidence type="ECO:0000259" key="13">
    <source>
        <dbReference type="PROSITE" id="PS50885"/>
    </source>
</evidence>
<evidence type="ECO:0000313" key="15">
    <source>
        <dbReference type="Proteomes" id="UP000285523"/>
    </source>
</evidence>
<dbReference type="PROSITE" id="PS50885">
    <property type="entry name" value="HAMP"/>
    <property type="match status" value="1"/>
</dbReference>
<keyword evidence="6 10" id="KW-0472">Membrane</keyword>
<dbReference type="SMART" id="SM00283">
    <property type="entry name" value="MA"/>
    <property type="match status" value="1"/>
</dbReference>
<dbReference type="GO" id="GO:0004888">
    <property type="term" value="F:transmembrane signaling receptor activity"/>
    <property type="evidence" value="ECO:0007669"/>
    <property type="project" value="InterPro"/>
</dbReference>
<dbReference type="InterPro" id="IPR003660">
    <property type="entry name" value="HAMP_dom"/>
</dbReference>
<dbReference type="PROSITE" id="PS50111">
    <property type="entry name" value="CHEMOTAXIS_TRANSDUC_2"/>
    <property type="match status" value="1"/>
</dbReference>
<dbReference type="SUPFAM" id="SSF58104">
    <property type="entry name" value="Methyl-accepting chemotaxis protein (MCP) signaling domain"/>
    <property type="match status" value="1"/>
</dbReference>
<feature type="domain" description="T-SNARE coiled-coil homology" evidence="12">
    <location>
        <begin position="457"/>
        <end position="519"/>
    </location>
</feature>
<feature type="domain" description="Methyl-accepting transducer" evidence="11">
    <location>
        <begin position="305"/>
        <end position="527"/>
    </location>
</feature>
<comment type="subcellular location">
    <subcellularLocation>
        <location evidence="1">Cell inner membrane</location>
        <topology evidence="1">Multi-pass membrane protein</topology>
    </subcellularLocation>
</comment>
<evidence type="ECO:0000259" key="11">
    <source>
        <dbReference type="PROSITE" id="PS50111"/>
    </source>
</evidence>
<sequence length="561" mass="58766">MKFANLRITPKLGLLIGGTLLGLCLAGVFAGYMMKREMLNARFEQTKAIAEMGRNLAVGLQKQVDAGELTKDAAIAQFARDASMLTYDNGQGYLFAYTMDGLTIATPDKKAVGTNRINTATGDRYLVRELRDGVAAKGDVTLHYDFRRPGSDDNIRKISYGVAIPGWNMFVGTGAYLDDIDAKLQPIFVTLGASFLAIALIAGLFAWLISRSITSPLGRLGARMQSLAAGELDQPIPGTTRGDEVGEMAKTVQVFQDNALRIRSLEQQEGEAKQRAAAERAALMQKIADEFELSVKGVVHSVAGATAELQSTAQSMTSTASDASSRASAVRSASDTSSSMVSTVASASEELSASVAEISRQVQQSREIASKAVSDADRTNETVKLLSVGAEKIGEVVQLIHSIASQTNLLALNATIEAARAGESGRGFAVVASEVKALASQTAKATEEISAQVSAMQSSTATAVESINHITSTIGEMNNITMAISSAVEQQGSATREIARNIQSVAAGSSEISEHIGGVNAAASATGDAAGQVLSHARALDGQSGALQSAVDEFLHKVRAA</sequence>
<dbReference type="InterPro" id="IPR033480">
    <property type="entry name" value="sCache_2"/>
</dbReference>
<dbReference type="Gene3D" id="1.10.287.950">
    <property type="entry name" value="Methyl-accepting chemotaxis protein"/>
    <property type="match status" value="1"/>
</dbReference>
<keyword evidence="4 10" id="KW-0812">Transmembrane</keyword>
<dbReference type="Gene3D" id="6.10.340.10">
    <property type="match status" value="1"/>
</dbReference>
<evidence type="ECO:0000259" key="12">
    <source>
        <dbReference type="PROSITE" id="PS50192"/>
    </source>
</evidence>
<dbReference type="SMART" id="SM01049">
    <property type="entry name" value="Cache_2"/>
    <property type="match status" value="1"/>
</dbReference>
<dbReference type="SMART" id="SM00304">
    <property type="entry name" value="HAMP"/>
    <property type="match status" value="1"/>
</dbReference>
<feature type="transmembrane region" description="Helical" evidence="10">
    <location>
        <begin position="12"/>
        <end position="32"/>
    </location>
</feature>
<dbReference type="InterPro" id="IPR004089">
    <property type="entry name" value="MCPsignal_dom"/>
</dbReference>
<evidence type="ECO:0000313" key="14">
    <source>
        <dbReference type="EMBL" id="RJF64416.1"/>
    </source>
</evidence>
<keyword evidence="7 9" id="KW-0807">Transducer</keyword>
<dbReference type="Proteomes" id="UP000285523">
    <property type="component" value="Unassembled WGS sequence"/>
</dbReference>
<dbReference type="PRINTS" id="PR00260">
    <property type="entry name" value="CHEMTRNSDUCR"/>
</dbReference>
<organism evidence="14 15">
    <name type="scientific">Rhodopseudomonas palustris</name>
    <dbReference type="NCBI Taxonomy" id="1076"/>
    <lineage>
        <taxon>Bacteria</taxon>
        <taxon>Pseudomonadati</taxon>
        <taxon>Pseudomonadota</taxon>
        <taxon>Alphaproteobacteria</taxon>
        <taxon>Hyphomicrobiales</taxon>
        <taxon>Nitrobacteraceae</taxon>
        <taxon>Rhodopseudomonas</taxon>
    </lineage>
</organism>
<dbReference type="Pfam" id="PF00672">
    <property type="entry name" value="HAMP"/>
    <property type="match status" value="1"/>
</dbReference>
<evidence type="ECO:0000256" key="7">
    <source>
        <dbReference type="ARBA" id="ARBA00023224"/>
    </source>
</evidence>